<feature type="transmembrane region" description="Helical" evidence="1">
    <location>
        <begin position="420"/>
        <end position="441"/>
    </location>
</feature>
<feature type="transmembrane region" description="Helical" evidence="1">
    <location>
        <begin position="395"/>
        <end position="414"/>
    </location>
</feature>
<dbReference type="RefSeq" id="WP_221286959.1">
    <property type="nucleotide sequence ID" value="NZ_AP024597.1"/>
</dbReference>
<organism evidence="2 3">
    <name type="scientific">Stygiolobus caldivivus</name>
    <dbReference type="NCBI Taxonomy" id="2824673"/>
    <lineage>
        <taxon>Archaea</taxon>
        <taxon>Thermoproteota</taxon>
        <taxon>Thermoprotei</taxon>
        <taxon>Sulfolobales</taxon>
        <taxon>Sulfolobaceae</taxon>
        <taxon>Stygiolobus</taxon>
    </lineage>
</organism>
<dbReference type="Proteomes" id="UP000825123">
    <property type="component" value="Chromosome"/>
</dbReference>
<feature type="transmembrane region" description="Helical" evidence="1">
    <location>
        <begin position="50"/>
        <end position="69"/>
    </location>
</feature>
<feature type="transmembrane region" description="Helical" evidence="1">
    <location>
        <begin position="354"/>
        <end position="375"/>
    </location>
</feature>
<evidence type="ECO:0000313" key="3">
    <source>
        <dbReference type="Proteomes" id="UP000825123"/>
    </source>
</evidence>
<feature type="transmembrane region" description="Helical" evidence="1">
    <location>
        <begin position="173"/>
        <end position="196"/>
    </location>
</feature>
<name>A0A8D5U703_9CREN</name>
<feature type="transmembrane region" description="Helical" evidence="1">
    <location>
        <begin position="90"/>
        <end position="114"/>
    </location>
</feature>
<feature type="transmembrane region" description="Helical" evidence="1">
    <location>
        <begin position="148"/>
        <end position="167"/>
    </location>
</feature>
<dbReference type="EMBL" id="AP024597">
    <property type="protein sequence ID" value="BCU70377.1"/>
    <property type="molecule type" value="Genomic_DNA"/>
</dbReference>
<protein>
    <submittedName>
        <fullName evidence="2">Uncharacterized protein</fullName>
    </submittedName>
</protein>
<gene>
    <name evidence="2" type="ORF">KN1_16740</name>
</gene>
<dbReference type="AlphaFoldDB" id="A0A8D5U703"/>
<accession>A0A8D5U703</accession>
<keyword evidence="1" id="KW-0472">Membrane</keyword>
<reference evidence="2 3" key="1">
    <citation type="submission" date="2021-04" db="EMBL/GenBank/DDBJ databases">
        <title>Complete genome sequence of Stygiolobus sp. KN-1.</title>
        <authorList>
            <person name="Nakamura K."/>
            <person name="Sakai H."/>
            <person name="Kurosawa N."/>
        </authorList>
    </citation>
    <scope>NUCLEOTIDE SEQUENCE [LARGE SCALE GENOMIC DNA]</scope>
    <source>
        <strain evidence="2 3">KN-1</strain>
    </source>
</reference>
<feature type="transmembrane region" description="Helical" evidence="1">
    <location>
        <begin position="291"/>
        <end position="310"/>
    </location>
</feature>
<feature type="transmembrane region" description="Helical" evidence="1">
    <location>
        <begin position="331"/>
        <end position="348"/>
    </location>
</feature>
<dbReference type="GeneID" id="66163395"/>
<dbReference type="KEGG" id="csty:KN1_16740"/>
<proteinExistence type="predicted"/>
<feature type="transmembrane region" description="Helical" evidence="1">
    <location>
        <begin position="20"/>
        <end position="38"/>
    </location>
</feature>
<keyword evidence="1" id="KW-1133">Transmembrane helix</keyword>
<evidence type="ECO:0000256" key="1">
    <source>
        <dbReference type="SAM" id="Phobius"/>
    </source>
</evidence>
<evidence type="ECO:0000313" key="2">
    <source>
        <dbReference type="EMBL" id="BCU70377.1"/>
    </source>
</evidence>
<feature type="transmembrane region" description="Helical" evidence="1">
    <location>
        <begin position="261"/>
        <end position="279"/>
    </location>
</feature>
<keyword evidence="1" id="KW-0812">Transmembrane</keyword>
<feature type="transmembrane region" description="Helical" evidence="1">
    <location>
        <begin position="120"/>
        <end position="141"/>
    </location>
</feature>
<sequence length="453" mass="50858">MWGKLIEFVIFSRVPKRSLALYIALSLLLVIMTLPSYSHEPQYITREFSLFSIFYSTLLVVTSMFNTRFGMVSKSDSDFLAMLPIDDKMLVTSIIIGSLVVNLALSILFISWFILAVGVYGIFIPILLSFSSSSLPAIVYPLDNKRKILIAVPLAVWFFSASLGFPFSPMSMFIGYQIQGFTILSLFSISLFVLALSQFSFTKYSNVTITSEKGEVKEQISFEKAKSPLLAMLVKNLNVLEIGGRVNFMGTSTYVSRRVKLWQILLVTSLLGAGIYFVYLFKIFSLSTINFYVIIISWFLTVSLSSSALISEPIWLDINIMSPLEFFRNYLVSKAISLVVILLPIGIFEILSNQFILGLATITDLPLSAIFLISINSRFYRTSLQTIQTFTLGRFLVAFLSIIPFAVLEVIAFLPLPVVFLSGTLALVIISVPFFFWGSYWQTTIEKIVTSVT</sequence>
<keyword evidence="3" id="KW-1185">Reference proteome</keyword>